<dbReference type="Gene3D" id="3.10.450.730">
    <property type="entry name" value="BLIP domain"/>
    <property type="match status" value="1"/>
</dbReference>
<proteinExistence type="predicted"/>
<sequence>MRKIKMTINFIIVVTILLLINFSIEFWDPLFYSVLSESEYEKLSIGMTYTQVTDIVGGEGHRTYSDLSENGVREVYYYTAPNSINNMGHGDIYITFFNKKLISIKLEGRF</sequence>
<evidence type="ECO:0000256" key="1">
    <source>
        <dbReference type="SAM" id="Phobius"/>
    </source>
</evidence>
<name>A0ABQ4M885_9BACL</name>
<evidence type="ECO:0000313" key="3">
    <source>
        <dbReference type="Proteomes" id="UP000679992"/>
    </source>
</evidence>
<keyword evidence="1" id="KW-0472">Membrane</keyword>
<evidence type="ECO:0000313" key="2">
    <source>
        <dbReference type="EMBL" id="GIP52194.1"/>
    </source>
</evidence>
<gene>
    <name evidence="2" type="ORF">J42TS3_12290</name>
</gene>
<keyword evidence="1" id="KW-1133">Transmembrane helix</keyword>
<comment type="caution">
    <text evidence="2">The sequence shown here is derived from an EMBL/GenBank/DDBJ whole genome shotgun (WGS) entry which is preliminary data.</text>
</comment>
<keyword evidence="1" id="KW-0812">Transmembrane</keyword>
<evidence type="ECO:0008006" key="4">
    <source>
        <dbReference type="Google" id="ProtNLM"/>
    </source>
</evidence>
<dbReference type="EMBL" id="BOSL01000003">
    <property type="protein sequence ID" value="GIP52194.1"/>
    <property type="molecule type" value="Genomic_DNA"/>
</dbReference>
<organism evidence="2 3">
    <name type="scientific">Paenibacillus vini</name>
    <dbReference type="NCBI Taxonomy" id="1476024"/>
    <lineage>
        <taxon>Bacteria</taxon>
        <taxon>Bacillati</taxon>
        <taxon>Bacillota</taxon>
        <taxon>Bacilli</taxon>
        <taxon>Bacillales</taxon>
        <taxon>Paenibacillaceae</taxon>
        <taxon>Paenibacillus</taxon>
    </lineage>
</organism>
<protein>
    <recommendedName>
        <fullName evidence="4">DUF3139 domain-containing protein</fullName>
    </recommendedName>
</protein>
<dbReference type="Proteomes" id="UP000679992">
    <property type="component" value="Unassembled WGS sequence"/>
</dbReference>
<keyword evidence="3" id="KW-1185">Reference proteome</keyword>
<reference evidence="2 3" key="1">
    <citation type="submission" date="2021-03" db="EMBL/GenBank/DDBJ databases">
        <title>Antimicrobial resistance genes in bacteria isolated from Japanese honey, and their potential for conferring macrolide and lincosamide resistance in the American foulbrood pathogen Paenibacillus larvae.</title>
        <authorList>
            <person name="Okamoto M."/>
            <person name="Kumagai M."/>
            <person name="Kanamori H."/>
            <person name="Takamatsu D."/>
        </authorList>
    </citation>
    <scope>NUCLEOTIDE SEQUENCE [LARGE SCALE GENOMIC DNA]</scope>
    <source>
        <strain evidence="2 3">J42TS3</strain>
    </source>
</reference>
<accession>A0ABQ4M885</accession>
<feature type="transmembrane region" description="Helical" evidence="1">
    <location>
        <begin position="7"/>
        <end position="27"/>
    </location>
</feature>